<dbReference type="InterPro" id="IPR045079">
    <property type="entry name" value="Oxoprolinase-like"/>
</dbReference>
<dbReference type="Pfam" id="PF01968">
    <property type="entry name" value="Hydantoinase_A"/>
    <property type="match status" value="1"/>
</dbReference>
<proteinExistence type="inferred from homology"/>
<dbReference type="OrthoDB" id="3643at2759"/>
<dbReference type="InterPro" id="IPR002821">
    <property type="entry name" value="Hydantoinase_A"/>
</dbReference>
<protein>
    <submittedName>
        <fullName evidence="6">LAFE_0H00254g1_1</fullName>
    </submittedName>
</protein>
<dbReference type="InterPro" id="IPR008040">
    <property type="entry name" value="Hydant_A_N"/>
</dbReference>
<dbReference type="Pfam" id="PF19278">
    <property type="entry name" value="Hydant_A_C"/>
    <property type="match status" value="1"/>
</dbReference>
<evidence type="ECO:0000259" key="3">
    <source>
        <dbReference type="Pfam" id="PF02538"/>
    </source>
</evidence>
<dbReference type="EMBL" id="LT598491">
    <property type="protein sequence ID" value="SCW03844.1"/>
    <property type="molecule type" value="Genomic_DNA"/>
</dbReference>
<evidence type="ECO:0000259" key="5">
    <source>
        <dbReference type="Pfam" id="PF19278"/>
    </source>
</evidence>
<dbReference type="Pfam" id="PF02538">
    <property type="entry name" value="Hydantoinase_B"/>
    <property type="match status" value="1"/>
</dbReference>
<gene>
    <name evidence="6" type="ORF">LAFE_0H00254G</name>
</gene>
<dbReference type="GO" id="GO:0017168">
    <property type="term" value="F:5-oxoprolinase (ATP-hydrolyzing) activity"/>
    <property type="evidence" value="ECO:0007669"/>
    <property type="project" value="TreeGrafter"/>
</dbReference>
<dbReference type="OMA" id="GTGPQMW"/>
<feature type="domain" description="Hydantoinase/oxoprolinase N-terminal" evidence="4">
    <location>
        <begin position="7"/>
        <end position="219"/>
    </location>
</feature>
<reference evidence="6 7" key="1">
    <citation type="submission" date="2016-03" db="EMBL/GenBank/DDBJ databases">
        <authorList>
            <person name="Devillers H."/>
        </authorList>
    </citation>
    <scope>NUCLEOTIDE SEQUENCE [LARGE SCALE GENOMIC DNA]</scope>
    <source>
        <strain evidence="6">CBS 6772</strain>
    </source>
</reference>
<feature type="domain" description="Acetophenone carboxylase-like C-terminal" evidence="5">
    <location>
        <begin position="662"/>
        <end position="713"/>
    </location>
</feature>
<dbReference type="PANTHER" id="PTHR11365">
    <property type="entry name" value="5-OXOPROLINASE RELATED"/>
    <property type="match status" value="1"/>
</dbReference>
<comment type="similarity">
    <text evidence="1">Belongs to the oxoprolinase family.</text>
</comment>
<feature type="domain" description="Hydantoinase B/oxoprolinase" evidence="3">
    <location>
        <begin position="743"/>
        <end position="1272"/>
    </location>
</feature>
<sequence>MNSKVQIAVDRGGTFTDIWANIPGTGEVIFKILSEDPDSYNDAPAEGVRRVLEIFTDSKISKGAKLNGDLIEWIRMGTTVGTNALLEKKGDRFLYVTSESLGDVLEIGTQARPDLFDLNVRKLKPLYSAVLEVEERVTIETASDDPNQSAVSPDEKNGVFLTHSGHYIRVLKPLNRSKTHEDLKNLYERGYRNIAVCLAHSFTYNIHELEVKEIAEEIGYEFISLSSQLAPSIGLLNRGNSVCIDAYLTPKIQNYVKRFFSSFENPPIIEFMKSDGGLVKAKDFNGLNSILSGPAGGAVGSAQTADDGKTPVLGFDMGGTSTDVYRFHRNHEIVYENTISGIDIHAPQLQIHTVAAGGGSILKFENDLFHVGPESSSANPGPACYRKGGPLTITDANLILKRLDPSQFPEIFGMNANEPLDEDATVKKFQQLTDQVNKKMNTNLTAQEVALGFLDVANETMARSIREISEARGYSTKDHVLTAFGGAGGQHCCSVAKILGISRVVIHNYSSVLSAYGMALAKCTHETKEPFSGVLGDLSLSDCKIKLDAMAHNVKELFCRENSCVSDERLVLEKTLGLKFKGSNTILQVPFQEDSNHECLAQVFFELHKREFGFLPPANTKILINYVRVQGIYENKTQRVNKSFKEELAFFRERGLKGVVPTGQQEIYFGKKPTLTNVYRLKDLKGGSVITGPALITAETQTLLVEDDCEAIITSNFVVIEIGNTASQNVKQESDVEVGKSNPALLSVFGNRFMGIAEQMGRTLQRTSISTSIKERLDFSCAIFSSDGGLVANAPHIPVHLGSMQYAIEYQHKLWKGRLAPGDVLLSNHPEAGGTHLPDLTVITPVFNDGEVVFYVASRGHHQDIGGIGITAMMPNSKELWQEGVSIKSFKLVEAGKFDEDGVRALFDEAANYPGSSATRNIEHNISDLKAQVSANQRGINLVQDLFKEHGFHVVEYNMKAIRLNAETAVRNFFRDQAFIHKNKALCATDYFDDGTKVQVKITIDPEEGEALFDFDGTEEEVYGCMNSPPSITYSCVIYVLRCLINQRIPLNQGCLAPCKFNIPKGSILNPTEFVAICGSTIAGQRITDVLLKAFGSCAASQGCANSFGFGTGGKDPITGEVQKGFTYAEAIGGGVGAGPWGGKAADACNVHCTNTRTTDIEVIESRTPVVVTEWKIRRGTGGSGKYCGGDGCVREIEARIPLRVSILSERRVFAPYGLHGGEGGTRGKNYWLRRLEDGTYSVTKIGNKEIFNILAGDRVQINTPGGGGYGARICSRQ</sequence>
<dbReference type="GO" id="GO:0006749">
    <property type="term" value="P:glutathione metabolic process"/>
    <property type="evidence" value="ECO:0007669"/>
    <property type="project" value="TreeGrafter"/>
</dbReference>
<evidence type="ECO:0000256" key="1">
    <source>
        <dbReference type="ARBA" id="ARBA00010403"/>
    </source>
</evidence>
<dbReference type="Pfam" id="PF05378">
    <property type="entry name" value="Hydant_A_N"/>
    <property type="match status" value="1"/>
</dbReference>
<name>A0A1G4MIZ4_LACFM</name>
<dbReference type="GO" id="GO:0005829">
    <property type="term" value="C:cytosol"/>
    <property type="evidence" value="ECO:0007669"/>
    <property type="project" value="TreeGrafter"/>
</dbReference>
<dbReference type="AlphaFoldDB" id="A0A1G4MIZ4"/>
<dbReference type="STRING" id="4955.A0A1G4MIZ4"/>
<evidence type="ECO:0000313" key="6">
    <source>
        <dbReference type="EMBL" id="SCW03844.1"/>
    </source>
</evidence>
<feature type="domain" description="Hydantoinase A/oxoprolinase" evidence="2">
    <location>
        <begin position="238"/>
        <end position="526"/>
    </location>
</feature>
<evidence type="ECO:0000259" key="4">
    <source>
        <dbReference type="Pfam" id="PF05378"/>
    </source>
</evidence>
<keyword evidence="7" id="KW-1185">Reference proteome</keyword>
<evidence type="ECO:0000259" key="2">
    <source>
        <dbReference type="Pfam" id="PF01968"/>
    </source>
</evidence>
<dbReference type="InterPro" id="IPR049517">
    <property type="entry name" value="ACX-like_C"/>
</dbReference>
<accession>A0A1G4MIZ4</accession>
<dbReference type="Proteomes" id="UP000190831">
    <property type="component" value="Chromosome H"/>
</dbReference>
<organism evidence="6 7">
    <name type="scientific">Lachancea fermentati</name>
    <name type="common">Zygosaccharomyces fermentati</name>
    <dbReference type="NCBI Taxonomy" id="4955"/>
    <lineage>
        <taxon>Eukaryota</taxon>
        <taxon>Fungi</taxon>
        <taxon>Dikarya</taxon>
        <taxon>Ascomycota</taxon>
        <taxon>Saccharomycotina</taxon>
        <taxon>Saccharomycetes</taxon>
        <taxon>Saccharomycetales</taxon>
        <taxon>Saccharomycetaceae</taxon>
        <taxon>Lachancea</taxon>
    </lineage>
</organism>
<dbReference type="PANTHER" id="PTHR11365:SF26">
    <property type="entry name" value="5-OXOPROLINASE"/>
    <property type="match status" value="1"/>
</dbReference>
<evidence type="ECO:0000313" key="7">
    <source>
        <dbReference type="Proteomes" id="UP000190831"/>
    </source>
</evidence>
<dbReference type="InterPro" id="IPR003692">
    <property type="entry name" value="Hydantoinase_B"/>
</dbReference>